<gene>
    <name evidence="4" type="ORF">PS624_04340</name>
</gene>
<keyword evidence="1" id="KW-0378">Hydrolase</keyword>
<dbReference type="Proteomes" id="UP000326241">
    <property type="component" value="Unassembled WGS sequence"/>
</dbReference>
<dbReference type="PANTHER" id="PTHR43674">
    <property type="entry name" value="NITRILASE C965.09-RELATED"/>
    <property type="match status" value="1"/>
</dbReference>
<dbReference type="InterPro" id="IPR036526">
    <property type="entry name" value="C-N_Hydrolase_sf"/>
</dbReference>
<feature type="transmembrane region" description="Helical" evidence="2">
    <location>
        <begin position="21"/>
        <end position="40"/>
    </location>
</feature>
<proteinExistence type="predicted"/>
<dbReference type="PROSITE" id="PS50263">
    <property type="entry name" value="CN_HYDROLASE"/>
    <property type="match status" value="1"/>
</dbReference>
<organism evidence="4 5">
    <name type="scientific">Pseudomonas fluorescens</name>
    <dbReference type="NCBI Taxonomy" id="294"/>
    <lineage>
        <taxon>Bacteria</taxon>
        <taxon>Pseudomonadati</taxon>
        <taxon>Pseudomonadota</taxon>
        <taxon>Gammaproteobacteria</taxon>
        <taxon>Pseudomonadales</taxon>
        <taxon>Pseudomonadaceae</taxon>
        <taxon>Pseudomonas</taxon>
    </lineage>
</organism>
<dbReference type="EMBL" id="CABVGZ010000056">
    <property type="protein sequence ID" value="VVN21104.1"/>
    <property type="molecule type" value="Genomic_DNA"/>
</dbReference>
<name>A0A5E6VX17_PSEFL</name>
<evidence type="ECO:0000313" key="5">
    <source>
        <dbReference type="Proteomes" id="UP000326241"/>
    </source>
</evidence>
<dbReference type="GO" id="GO:0016811">
    <property type="term" value="F:hydrolase activity, acting on carbon-nitrogen (but not peptide) bonds, in linear amides"/>
    <property type="evidence" value="ECO:0007669"/>
    <property type="project" value="TreeGrafter"/>
</dbReference>
<evidence type="ECO:0000256" key="1">
    <source>
        <dbReference type="ARBA" id="ARBA00022801"/>
    </source>
</evidence>
<accession>A0A5E6VX17</accession>
<protein>
    <recommendedName>
        <fullName evidence="3">CN hydrolase domain-containing protein</fullName>
    </recommendedName>
</protein>
<dbReference type="Gene3D" id="3.60.110.10">
    <property type="entry name" value="Carbon-nitrogen hydrolase"/>
    <property type="match status" value="1"/>
</dbReference>
<keyword evidence="2" id="KW-0812">Transmembrane</keyword>
<dbReference type="Pfam" id="PF00795">
    <property type="entry name" value="CN_hydrolase"/>
    <property type="match status" value="1"/>
</dbReference>
<evidence type="ECO:0000313" key="4">
    <source>
        <dbReference type="EMBL" id="VVN21104.1"/>
    </source>
</evidence>
<dbReference type="PANTHER" id="PTHR43674:SF13">
    <property type="entry name" value="CN HYDROLASE DOMAIN-CONTAINING PROTEIN"/>
    <property type="match status" value="1"/>
</dbReference>
<dbReference type="CDD" id="cd07197">
    <property type="entry name" value="nitrilase"/>
    <property type="match status" value="1"/>
</dbReference>
<keyword evidence="2" id="KW-1133">Transmembrane helix</keyword>
<dbReference type="AlphaFoldDB" id="A0A5E6VX17"/>
<dbReference type="InterPro" id="IPR050345">
    <property type="entry name" value="Aliph_Amidase/BUP"/>
</dbReference>
<feature type="domain" description="CN hydrolase" evidence="3">
    <location>
        <begin position="55"/>
        <end position="393"/>
    </location>
</feature>
<reference evidence="4 5" key="1">
    <citation type="submission" date="2019-09" db="EMBL/GenBank/DDBJ databases">
        <authorList>
            <person name="Chandra G."/>
            <person name="Truman W A."/>
        </authorList>
    </citation>
    <scope>NUCLEOTIDE SEQUENCE [LARGE SCALE GENOMIC DNA]</scope>
    <source>
        <strain evidence="4">PS624</strain>
    </source>
</reference>
<sequence>MGPTLVATPCTRLLLVFMRKLLYLTFSMALVAVLTTYAMWAADRPAGHYLSDLRIKVAVDQGTPGDRGNLLGIQPELFPTDYQSPERLHRKLAAYLQQAQDQGLLNDKTVVVLPENVGTWLLLSGEKDELYQAPSLAEAMNWLAASNPLLFARAWLSANGSDRLNDAYLRMKSKAMAKDYQALFGGLAKEFHVTLVAGSIVLPEPSIRDGRLKPGSGALFNSSVVFGRDGVPLGQPQRQMHPVFDQREVIEGAGKHQINVVDTPAGRLGVLIGSDSWYPDNYRTLDEQGAQLVAVPAQVFGQGAWNQPWRGYKGSSTPGSVSLKPGEVTEGQAWHRLTLTAQPPSSRAIAGISVFLRGQFWDKASAGQSFLSSNGQQFADGEARGARLLNIWL</sequence>
<evidence type="ECO:0000256" key="2">
    <source>
        <dbReference type="SAM" id="Phobius"/>
    </source>
</evidence>
<dbReference type="InterPro" id="IPR003010">
    <property type="entry name" value="C-N_Hydrolase"/>
</dbReference>
<dbReference type="SUPFAM" id="SSF56317">
    <property type="entry name" value="Carbon-nitrogen hydrolase"/>
    <property type="match status" value="1"/>
</dbReference>
<evidence type="ECO:0000259" key="3">
    <source>
        <dbReference type="PROSITE" id="PS50263"/>
    </source>
</evidence>
<keyword evidence="2" id="KW-0472">Membrane</keyword>